<dbReference type="NCBIfam" id="TIGR00222">
    <property type="entry name" value="panB"/>
    <property type="match status" value="1"/>
</dbReference>
<dbReference type="GO" id="GO:0005739">
    <property type="term" value="C:mitochondrion"/>
    <property type="evidence" value="ECO:0007669"/>
    <property type="project" value="TreeGrafter"/>
</dbReference>
<dbReference type="UniPathway" id="UPA00028">
    <property type="reaction ID" value="UER00003"/>
</dbReference>
<proteinExistence type="inferred from homology"/>
<dbReference type="PANTHER" id="PTHR20881">
    <property type="entry name" value="3-METHYL-2-OXOBUTANOATE HYDROXYMETHYLTRANSFERASE"/>
    <property type="match status" value="1"/>
</dbReference>
<keyword evidence="8" id="KW-1185">Reference proteome</keyword>
<evidence type="ECO:0000256" key="4">
    <source>
        <dbReference type="ARBA" id="ARBA00022679"/>
    </source>
</evidence>
<dbReference type="FunFam" id="3.20.20.60:FF:000003">
    <property type="entry name" value="3-methyl-2-oxobutanoate hydroxymethyltransferase"/>
    <property type="match status" value="1"/>
</dbReference>
<evidence type="ECO:0000256" key="6">
    <source>
        <dbReference type="RuleBase" id="RU362100"/>
    </source>
</evidence>
<evidence type="ECO:0000256" key="1">
    <source>
        <dbReference type="ARBA" id="ARBA00005033"/>
    </source>
</evidence>
<dbReference type="Proteomes" id="UP000191144">
    <property type="component" value="Chromosome H"/>
</dbReference>
<dbReference type="Pfam" id="PF02548">
    <property type="entry name" value="Pantoate_transf"/>
    <property type="match status" value="1"/>
</dbReference>
<dbReference type="InterPro" id="IPR003700">
    <property type="entry name" value="Pantoate_hydroxy_MeTrfase"/>
</dbReference>
<dbReference type="Gene3D" id="3.20.20.60">
    <property type="entry name" value="Phosphoenolpyruvate-binding domains"/>
    <property type="match status" value="1"/>
</dbReference>
<comment type="pathway">
    <text evidence="1 6">Cofactor biosynthesis; (R)-pantothenate biosynthesis; (R)-pantoate from 3-methyl-2-oxobutanoate: step 1/2.</text>
</comment>
<comment type="similarity">
    <text evidence="2 6">Belongs to the PanB family.</text>
</comment>
<evidence type="ECO:0000313" key="8">
    <source>
        <dbReference type="Proteomes" id="UP000191144"/>
    </source>
</evidence>
<sequence>MRGHCLKLLTRKYSSYPLNTSISRPKTIADLYAKYNAQQPITMVTAYDFVTANWAQAAECDVILVGDSLATCALGYESTNQIGLEEFRYHVQAVCRSPGPAFVMVDMPFGSFESSIQQGVETAIAFMKGSPRVGAVKIEVGSASSAFQEQDYSLKLAAELCSRGIPVMGHVGLTPQRAHSLSGFKVQGSKSAEDAAAIYHTAQQLQNVGCFSVLLECVPHKVSSYITEKLSVPTIGIGAGLGVSGQVLVQSDVLGMAPHTVPKLARKYGDLHSQSVGLIRQYANDVTARTFPDNSKNGFKIKDVVWAEFLERVSCSNAK</sequence>
<dbReference type="GO" id="GO:0003864">
    <property type="term" value="F:3-methyl-2-oxobutanoate hydroxymethyltransferase activity"/>
    <property type="evidence" value="ECO:0007669"/>
    <property type="project" value="UniProtKB-EC"/>
</dbReference>
<accession>A0A1G4KES4</accession>
<dbReference type="PIRSF" id="PIRSF000388">
    <property type="entry name" value="Pantoate_hydroxy_MeTrfase"/>
    <property type="match status" value="1"/>
</dbReference>
<dbReference type="OrthoDB" id="425211at2759"/>
<dbReference type="CDD" id="cd06557">
    <property type="entry name" value="KPHMT-like"/>
    <property type="match status" value="1"/>
</dbReference>
<comment type="function">
    <text evidence="6">Catalyzes the reversible reaction in which hydroxymethyl group from 5,10-methylenetetrahydrofolate is transferred onto alpha-ketoisovalerate to form ketopantoate.</text>
</comment>
<comment type="catalytic activity">
    <reaction evidence="5 6">
        <text>(6R)-5,10-methylene-5,6,7,8-tetrahydrofolate + 3-methyl-2-oxobutanoate + H2O = 2-dehydropantoate + (6S)-5,6,7,8-tetrahydrofolate</text>
        <dbReference type="Rhea" id="RHEA:11824"/>
        <dbReference type="ChEBI" id="CHEBI:11561"/>
        <dbReference type="ChEBI" id="CHEBI:11851"/>
        <dbReference type="ChEBI" id="CHEBI:15377"/>
        <dbReference type="ChEBI" id="CHEBI:15636"/>
        <dbReference type="ChEBI" id="CHEBI:57453"/>
        <dbReference type="EC" id="2.1.2.11"/>
    </reaction>
</comment>
<dbReference type="InterPro" id="IPR015813">
    <property type="entry name" value="Pyrv/PenolPyrv_kinase-like_dom"/>
</dbReference>
<evidence type="ECO:0000313" key="7">
    <source>
        <dbReference type="EMBL" id="SCV02993.1"/>
    </source>
</evidence>
<evidence type="ECO:0000256" key="3">
    <source>
        <dbReference type="ARBA" id="ARBA00012618"/>
    </source>
</evidence>
<keyword evidence="4 6" id="KW-0808">Transferase</keyword>
<evidence type="ECO:0000256" key="2">
    <source>
        <dbReference type="ARBA" id="ARBA00008676"/>
    </source>
</evidence>
<reference evidence="8" key="1">
    <citation type="submission" date="2016-03" db="EMBL/GenBank/DDBJ databases">
        <authorList>
            <person name="Devillers Hugo."/>
        </authorList>
    </citation>
    <scope>NUCLEOTIDE SEQUENCE [LARGE SCALE GENOMIC DNA]</scope>
</reference>
<dbReference type="GO" id="GO:0000287">
    <property type="term" value="F:magnesium ion binding"/>
    <property type="evidence" value="ECO:0007669"/>
    <property type="project" value="TreeGrafter"/>
</dbReference>
<organism evidence="7 8">
    <name type="scientific">Lachancea meyersii CBS 8951</name>
    <dbReference type="NCBI Taxonomy" id="1266667"/>
    <lineage>
        <taxon>Eukaryota</taxon>
        <taxon>Fungi</taxon>
        <taxon>Dikarya</taxon>
        <taxon>Ascomycota</taxon>
        <taxon>Saccharomycotina</taxon>
        <taxon>Saccharomycetes</taxon>
        <taxon>Saccharomycetales</taxon>
        <taxon>Saccharomycetaceae</taxon>
        <taxon>Lachancea</taxon>
    </lineage>
</organism>
<keyword evidence="6" id="KW-0566">Pantothenate biosynthesis</keyword>
<dbReference type="AlphaFoldDB" id="A0A1G4KES4"/>
<dbReference type="GO" id="GO:0015940">
    <property type="term" value="P:pantothenate biosynthetic process"/>
    <property type="evidence" value="ECO:0007669"/>
    <property type="project" value="UniProtKB-UniPathway"/>
</dbReference>
<dbReference type="HAMAP" id="MF_00156">
    <property type="entry name" value="PanB"/>
    <property type="match status" value="1"/>
</dbReference>
<dbReference type="NCBIfam" id="NF001452">
    <property type="entry name" value="PRK00311.1"/>
    <property type="match status" value="1"/>
</dbReference>
<dbReference type="SUPFAM" id="SSF51621">
    <property type="entry name" value="Phosphoenolpyruvate/pyruvate domain"/>
    <property type="match status" value="1"/>
</dbReference>
<evidence type="ECO:0000256" key="5">
    <source>
        <dbReference type="ARBA" id="ARBA00049172"/>
    </source>
</evidence>
<dbReference type="InterPro" id="IPR040442">
    <property type="entry name" value="Pyrv_kinase-like_dom_sf"/>
</dbReference>
<gene>
    <name evidence="7" type="ORF">LAME_0H06854G</name>
</gene>
<dbReference type="PANTHER" id="PTHR20881:SF0">
    <property type="entry name" value="3-METHYL-2-OXOBUTANOATE HYDROXYMETHYLTRANSFERASE"/>
    <property type="match status" value="1"/>
</dbReference>
<dbReference type="EC" id="2.1.2.11" evidence="3 6"/>
<name>A0A1G4KES4_9SACH</name>
<protein>
    <recommendedName>
        <fullName evidence="3 6">3-methyl-2-oxobutanoate hydroxymethyltransferase</fullName>
        <ecNumber evidence="3 6">2.1.2.11</ecNumber>
    </recommendedName>
</protein>
<dbReference type="EMBL" id="LT598480">
    <property type="protein sequence ID" value="SCV02993.1"/>
    <property type="molecule type" value="Genomic_DNA"/>
</dbReference>